<keyword evidence="3" id="KW-1185">Reference proteome</keyword>
<sequence length="189" mass="21388">MYADECTSNRYRVTYARVLVKMDVTRPPHEVVKVMDPGGHVFDQFVSYEWWPQYCPSCCQLGHMCQEPPPKQPPKPRPENKAPRGDAKKAKQAWHHKEGQPQHVQQAGHGKEPVTTQINGDEWHTVRGKSASKNAVVPEEQIVEIENGFVPLSEITFQQVFQVAMHIYNGGQSSGTKGRNGSDPRNPYQ</sequence>
<reference evidence="3" key="1">
    <citation type="journal article" date="2023" name="Proc. Natl. Acad. Sci. U.S.A.">
        <title>Genomic and structural basis for evolution of tropane alkaloid biosynthesis.</title>
        <authorList>
            <person name="Wanga Y.-J."/>
            <person name="Taina T."/>
            <person name="Yua J.-Y."/>
            <person name="Lia J."/>
            <person name="Xua B."/>
            <person name="Chenc J."/>
            <person name="D'Auriad J.C."/>
            <person name="Huanga J.-P."/>
            <person name="Huanga S.-X."/>
        </authorList>
    </citation>
    <scope>NUCLEOTIDE SEQUENCE [LARGE SCALE GENOMIC DNA]</scope>
    <source>
        <strain evidence="3">cv. KIB-2019</strain>
    </source>
</reference>
<feature type="region of interest" description="Disordered" evidence="1">
    <location>
        <begin position="68"/>
        <end position="116"/>
    </location>
</feature>
<proteinExistence type="predicted"/>
<accession>A0A9Q1RS44</accession>
<dbReference type="EMBL" id="JAJAGQ010000001">
    <property type="protein sequence ID" value="KAJ8574355.1"/>
    <property type="molecule type" value="Genomic_DNA"/>
</dbReference>
<evidence type="ECO:0000313" key="2">
    <source>
        <dbReference type="EMBL" id="KAJ8574355.1"/>
    </source>
</evidence>
<dbReference type="Proteomes" id="UP001152561">
    <property type="component" value="Unassembled WGS sequence"/>
</dbReference>
<dbReference type="AlphaFoldDB" id="A0A9Q1RS44"/>
<dbReference type="OrthoDB" id="1939300at2759"/>
<dbReference type="PANTHER" id="PTHR33233:SF17">
    <property type="entry name" value="DUF4283 DOMAIN-CONTAINING PROTEIN"/>
    <property type="match status" value="1"/>
</dbReference>
<comment type="caution">
    <text evidence="2">The sequence shown here is derived from an EMBL/GenBank/DDBJ whole genome shotgun (WGS) entry which is preliminary data.</text>
</comment>
<feature type="region of interest" description="Disordered" evidence="1">
    <location>
        <begin position="169"/>
        <end position="189"/>
    </location>
</feature>
<evidence type="ECO:0000313" key="3">
    <source>
        <dbReference type="Proteomes" id="UP001152561"/>
    </source>
</evidence>
<protein>
    <submittedName>
        <fullName evidence="2">Uncharacterized protein</fullName>
    </submittedName>
</protein>
<organism evidence="2 3">
    <name type="scientific">Anisodus acutangulus</name>
    <dbReference type="NCBI Taxonomy" id="402998"/>
    <lineage>
        <taxon>Eukaryota</taxon>
        <taxon>Viridiplantae</taxon>
        <taxon>Streptophyta</taxon>
        <taxon>Embryophyta</taxon>
        <taxon>Tracheophyta</taxon>
        <taxon>Spermatophyta</taxon>
        <taxon>Magnoliopsida</taxon>
        <taxon>eudicotyledons</taxon>
        <taxon>Gunneridae</taxon>
        <taxon>Pentapetalae</taxon>
        <taxon>asterids</taxon>
        <taxon>lamiids</taxon>
        <taxon>Solanales</taxon>
        <taxon>Solanaceae</taxon>
        <taxon>Solanoideae</taxon>
        <taxon>Hyoscyameae</taxon>
        <taxon>Anisodus</taxon>
    </lineage>
</organism>
<dbReference type="PANTHER" id="PTHR33233">
    <property type="entry name" value="ENDONUCLEASE/EXONUCLEASE/PHOSPHATASE"/>
    <property type="match status" value="1"/>
</dbReference>
<gene>
    <name evidence="2" type="ORF">K7X08_026160</name>
</gene>
<evidence type="ECO:0000256" key="1">
    <source>
        <dbReference type="SAM" id="MobiDB-lite"/>
    </source>
</evidence>
<feature type="compositionally biased region" description="Polar residues" evidence="1">
    <location>
        <begin position="170"/>
        <end position="179"/>
    </location>
</feature>
<name>A0A9Q1RS44_9SOLA</name>
<feature type="compositionally biased region" description="Basic and acidic residues" evidence="1">
    <location>
        <begin position="76"/>
        <end position="100"/>
    </location>
</feature>